<comment type="cofactor">
    <cofactor evidence="1 14">
        <name>pyridoxal 5'-phosphate</name>
        <dbReference type="ChEBI" id="CHEBI:597326"/>
    </cofactor>
</comment>
<dbReference type="FunFam" id="3.20.10.10:FF:000002">
    <property type="entry name" value="D-alanine aminotransferase"/>
    <property type="match status" value="1"/>
</dbReference>
<dbReference type="RefSeq" id="WP_169603053.1">
    <property type="nucleotide sequence ID" value="NZ_CP046565.1"/>
</dbReference>
<evidence type="ECO:0000256" key="10">
    <source>
        <dbReference type="ARBA" id="ARBA00054027"/>
    </source>
</evidence>
<evidence type="ECO:0000256" key="1">
    <source>
        <dbReference type="ARBA" id="ARBA00001933"/>
    </source>
</evidence>
<comment type="subunit">
    <text evidence="3">Homodimer.</text>
</comment>
<comment type="function">
    <text evidence="10">Involved in the biosynthesis of p-aminobenzoate (PABA), a precursor of tetrahydrofolate. Converts 4-amino-4-deoxychorismate into 4-aminobenzoate (PABA) and pyruvate.</text>
</comment>
<dbReference type="InterPro" id="IPR043131">
    <property type="entry name" value="BCAT-like_N"/>
</dbReference>
<dbReference type="PROSITE" id="PS00770">
    <property type="entry name" value="AA_TRANSFER_CLASS_4"/>
    <property type="match status" value="1"/>
</dbReference>
<dbReference type="Gene3D" id="3.30.470.10">
    <property type="match status" value="1"/>
</dbReference>
<keyword evidence="4 14" id="KW-0663">Pyridoxal phosphate</keyword>
<dbReference type="SUPFAM" id="SSF56752">
    <property type="entry name" value="D-aminoacid aminotransferase-like PLP-dependent enzymes"/>
    <property type="match status" value="1"/>
</dbReference>
<dbReference type="InterPro" id="IPR050571">
    <property type="entry name" value="Class-IV_PLP-Dep_Aminotrnsfr"/>
</dbReference>
<evidence type="ECO:0000256" key="14">
    <source>
        <dbReference type="RuleBase" id="RU004516"/>
    </source>
</evidence>
<evidence type="ECO:0000256" key="11">
    <source>
        <dbReference type="ARBA" id="ARBA00069174"/>
    </source>
</evidence>
<evidence type="ECO:0000313" key="15">
    <source>
        <dbReference type="EMBL" id="QJD29770.1"/>
    </source>
</evidence>
<proteinExistence type="inferred from homology"/>
<keyword evidence="6 15" id="KW-0456">Lyase</keyword>
<dbReference type="GO" id="GO:0046656">
    <property type="term" value="P:folic acid biosynthetic process"/>
    <property type="evidence" value="ECO:0007669"/>
    <property type="project" value="UniProtKB-KW"/>
</dbReference>
<evidence type="ECO:0000313" key="16">
    <source>
        <dbReference type="Proteomes" id="UP000503004"/>
    </source>
</evidence>
<organism evidence="15 16">
    <name type="scientific">Methylococcus geothermalis</name>
    <dbReference type="NCBI Taxonomy" id="2681310"/>
    <lineage>
        <taxon>Bacteria</taxon>
        <taxon>Pseudomonadati</taxon>
        <taxon>Pseudomonadota</taxon>
        <taxon>Gammaproteobacteria</taxon>
        <taxon>Methylococcales</taxon>
        <taxon>Methylococcaceae</taxon>
        <taxon>Methylococcus</taxon>
    </lineage>
</organism>
<dbReference type="InterPro" id="IPR001544">
    <property type="entry name" value="Aminotrans_IV"/>
</dbReference>
<evidence type="ECO:0000256" key="6">
    <source>
        <dbReference type="ARBA" id="ARBA00023239"/>
    </source>
</evidence>
<dbReference type="CDD" id="cd01559">
    <property type="entry name" value="ADCL_like"/>
    <property type="match status" value="1"/>
</dbReference>
<dbReference type="PANTHER" id="PTHR42743:SF2">
    <property type="entry name" value="AMINODEOXYCHORISMATE LYASE"/>
    <property type="match status" value="1"/>
</dbReference>
<evidence type="ECO:0000256" key="9">
    <source>
        <dbReference type="ARBA" id="ARBA00049529"/>
    </source>
</evidence>
<evidence type="ECO:0000256" key="7">
    <source>
        <dbReference type="ARBA" id="ARBA00035633"/>
    </source>
</evidence>
<dbReference type="InterPro" id="IPR043132">
    <property type="entry name" value="BCAT-like_C"/>
</dbReference>
<evidence type="ECO:0000256" key="8">
    <source>
        <dbReference type="ARBA" id="ARBA00035676"/>
    </source>
</evidence>
<dbReference type="AlphaFoldDB" id="A0A858Q7G4"/>
<dbReference type="Gene3D" id="3.20.10.10">
    <property type="entry name" value="D-amino Acid Aminotransferase, subunit A, domain 2"/>
    <property type="match status" value="1"/>
</dbReference>
<evidence type="ECO:0000256" key="13">
    <source>
        <dbReference type="RuleBase" id="RU004106"/>
    </source>
</evidence>
<name>A0A858Q7G4_9GAMM</name>
<evidence type="ECO:0000256" key="4">
    <source>
        <dbReference type="ARBA" id="ARBA00022898"/>
    </source>
</evidence>
<dbReference type="InterPro" id="IPR017824">
    <property type="entry name" value="Aminodeoxychorismate_lyase_IV"/>
</dbReference>
<dbReference type="KEGG" id="metu:GNH96_07160"/>
<reference evidence="16" key="1">
    <citation type="submission" date="2019-12" db="EMBL/GenBank/DDBJ databases">
        <authorList>
            <person name="Awala S.I."/>
            <person name="Rhee S.K."/>
        </authorList>
    </citation>
    <scope>NUCLEOTIDE SEQUENCE [LARGE SCALE GENOMIC DNA]</scope>
    <source>
        <strain evidence="16">IM1</strain>
    </source>
</reference>
<dbReference type="PANTHER" id="PTHR42743">
    <property type="entry name" value="AMINO-ACID AMINOTRANSFERASE"/>
    <property type="match status" value="1"/>
</dbReference>
<dbReference type="NCBIfam" id="NF004761">
    <property type="entry name" value="PRK06092.1"/>
    <property type="match status" value="1"/>
</dbReference>
<comment type="pathway">
    <text evidence="7">Cofactor biosynthesis; tetrahydrofolate biosynthesis; 4-aminobenzoate from chorismate: step 2/2.</text>
</comment>
<dbReference type="GO" id="GO:0008153">
    <property type="term" value="P:4-aminobenzoate biosynthetic process"/>
    <property type="evidence" value="ECO:0007669"/>
    <property type="project" value="UniProtKB-UniRule"/>
</dbReference>
<evidence type="ECO:0000256" key="12">
    <source>
        <dbReference type="NCBIfam" id="TIGR03461"/>
    </source>
</evidence>
<dbReference type="GO" id="GO:0005829">
    <property type="term" value="C:cytosol"/>
    <property type="evidence" value="ECO:0007669"/>
    <property type="project" value="TreeGrafter"/>
</dbReference>
<dbReference type="NCBIfam" id="TIGR03461">
    <property type="entry name" value="pabC_Proteo"/>
    <property type="match status" value="1"/>
</dbReference>
<sequence>MRVLVNGRPAECVDARDRGFQYGDGVFTTLRVSGGRPLLLSRHLDRLADACSRLGIPYPGDESLLADLQLLGPEAAEGVVKIQITRGIGGRGYRPVTDGEPTRVVSLHSAPEFPRAYYRYGVSAMHCRTPLGVNAALAGIKHMNRLEQVLGRGEWADEYQEGVMCDTEGFVVEGTMSNVFLAKSGRIETPLIDRCGVNGVMRRLVLEIASSQGVEVRERRIRPEELASADEVFLTNCVIGIWPVARLADRSYPVGEVTRMLSARVADCQRGVLSE</sequence>
<gene>
    <name evidence="15" type="primary">pabC</name>
    <name evidence="15" type="ORF">GNH96_07160</name>
</gene>
<evidence type="ECO:0000256" key="3">
    <source>
        <dbReference type="ARBA" id="ARBA00011738"/>
    </source>
</evidence>
<dbReference type="Proteomes" id="UP000503004">
    <property type="component" value="Chromosome"/>
</dbReference>
<evidence type="ECO:0000256" key="5">
    <source>
        <dbReference type="ARBA" id="ARBA00022909"/>
    </source>
</evidence>
<dbReference type="InterPro" id="IPR036038">
    <property type="entry name" value="Aminotransferase-like"/>
</dbReference>
<dbReference type="InterPro" id="IPR018300">
    <property type="entry name" value="Aminotrans_IV_CS"/>
</dbReference>
<dbReference type="Pfam" id="PF01063">
    <property type="entry name" value="Aminotran_4"/>
    <property type="match status" value="1"/>
</dbReference>
<dbReference type="EC" id="4.1.3.38" evidence="8 12"/>
<dbReference type="GO" id="GO:0008696">
    <property type="term" value="F:4-amino-4-deoxychorismate lyase activity"/>
    <property type="evidence" value="ECO:0007669"/>
    <property type="project" value="UniProtKB-UniRule"/>
</dbReference>
<keyword evidence="5" id="KW-0289">Folate biosynthesis</keyword>
<dbReference type="EMBL" id="CP046565">
    <property type="protein sequence ID" value="QJD29770.1"/>
    <property type="molecule type" value="Genomic_DNA"/>
</dbReference>
<protein>
    <recommendedName>
        <fullName evidence="11 12">Aminodeoxychorismate lyase</fullName>
        <ecNumber evidence="8 12">4.1.3.38</ecNumber>
    </recommendedName>
</protein>
<dbReference type="GO" id="GO:0030170">
    <property type="term" value="F:pyridoxal phosphate binding"/>
    <property type="evidence" value="ECO:0007669"/>
    <property type="project" value="InterPro"/>
</dbReference>
<comment type="catalytic activity">
    <reaction evidence="9">
        <text>4-amino-4-deoxychorismate = 4-aminobenzoate + pyruvate + H(+)</text>
        <dbReference type="Rhea" id="RHEA:16201"/>
        <dbReference type="ChEBI" id="CHEBI:15361"/>
        <dbReference type="ChEBI" id="CHEBI:15378"/>
        <dbReference type="ChEBI" id="CHEBI:17836"/>
        <dbReference type="ChEBI" id="CHEBI:58406"/>
        <dbReference type="EC" id="4.1.3.38"/>
    </reaction>
</comment>
<evidence type="ECO:0000256" key="2">
    <source>
        <dbReference type="ARBA" id="ARBA00009320"/>
    </source>
</evidence>
<keyword evidence="16" id="KW-1185">Reference proteome</keyword>
<accession>A0A858Q7G4</accession>
<comment type="similarity">
    <text evidence="2 13">Belongs to the class-IV pyridoxal-phosphate-dependent aminotransferase family.</text>
</comment>